<dbReference type="FunFam" id="1.10.1200.10:FF:000005">
    <property type="entry name" value="Nonribosomal peptide synthetase 1"/>
    <property type="match status" value="2"/>
</dbReference>
<name>A0A3M7L8Q1_9FLAO</name>
<evidence type="ECO:0000313" key="6">
    <source>
        <dbReference type="EMBL" id="RMZ59161.1"/>
    </source>
</evidence>
<dbReference type="InterPro" id="IPR045851">
    <property type="entry name" value="AMP-bd_C_sf"/>
</dbReference>
<reference evidence="6 7" key="1">
    <citation type="submission" date="2018-08" db="EMBL/GenBank/DDBJ databases">
        <title>Chryseobacterium nematophagum: a novel matrix digesting pathogen of nematodes.</title>
        <authorList>
            <person name="Page A."/>
            <person name="Roberts M."/>
            <person name="Felix M.-A."/>
            <person name="Weir W."/>
        </authorList>
    </citation>
    <scope>NUCLEOTIDE SEQUENCE [LARGE SCALE GENOMIC DNA]</scope>
    <source>
        <strain evidence="6 7">JUb275</strain>
    </source>
</reference>
<dbReference type="InterPro" id="IPR009081">
    <property type="entry name" value="PP-bd_ACP"/>
</dbReference>
<dbReference type="GO" id="GO:0043041">
    <property type="term" value="P:amino acid activation for nonribosomal peptide biosynthetic process"/>
    <property type="evidence" value="ECO:0007669"/>
    <property type="project" value="TreeGrafter"/>
</dbReference>
<dbReference type="PROSITE" id="PS00455">
    <property type="entry name" value="AMP_BINDING"/>
    <property type="match status" value="2"/>
</dbReference>
<dbReference type="SMART" id="SM01294">
    <property type="entry name" value="PKS_PP_betabranch"/>
    <property type="match status" value="1"/>
</dbReference>
<dbReference type="InterPro" id="IPR001242">
    <property type="entry name" value="Condensation_dom"/>
</dbReference>
<dbReference type="Gene3D" id="2.30.38.10">
    <property type="entry name" value="Luciferase, Domain 3"/>
    <property type="match status" value="2"/>
</dbReference>
<dbReference type="PROSITE" id="PS00012">
    <property type="entry name" value="PHOSPHOPANTETHEINE"/>
    <property type="match status" value="2"/>
</dbReference>
<comment type="similarity">
    <text evidence="2">Belongs to the ATP-dependent AMP-binding enzyme family.</text>
</comment>
<keyword evidence="3" id="KW-0596">Phosphopantetheine</keyword>
<dbReference type="GO" id="GO:0005737">
    <property type="term" value="C:cytoplasm"/>
    <property type="evidence" value="ECO:0007669"/>
    <property type="project" value="TreeGrafter"/>
</dbReference>
<dbReference type="Proteomes" id="UP000267524">
    <property type="component" value="Unassembled WGS sequence"/>
</dbReference>
<dbReference type="NCBIfam" id="NF003417">
    <property type="entry name" value="PRK04813.1"/>
    <property type="match status" value="2"/>
</dbReference>
<dbReference type="InterPro" id="IPR010071">
    <property type="entry name" value="AA_adenyl_dom"/>
</dbReference>
<keyword evidence="7" id="KW-1185">Reference proteome</keyword>
<feature type="non-terminal residue" evidence="6">
    <location>
        <position position="1"/>
    </location>
</feature>
<dbReference type="GO" id="GO:0031177">
    <property type="term" value="F:phosphopantetheine binding"/>
    <property type="evidence" value="ECO:0007669"/>
    <property type="project" value="InterPro"/>
</dbReference>
<dbReference type="Gene3D" id="3.30.559.10">
    <property type="entry name" value="Chloramphenicol acetyltransferase-like domain"/>
    <property type="match status" value="3"/>
</dbReference>
<dbReference type="PANTHER" id="PTHR45527:SF1">
    <property type="entry name" value="FATTY ACID SYNTHASE"/>
    <property type="match status" value="1"/>
</dbReference>
<dbReference type="InterPro" id="IPR006162">
    <property type="entry name" value="Ppantetheine_attach_site"/>
</dbReference>
<dbReference type="InterPro" id="IPR023213">
    <property type="entry name" value="CAT-like_dom_sf"/>
</dbReference>
<dbReference type="Gene3D" id="1.10.1200.10">
    <property type="entry name" value="ACP-like"/>
    <property type="match status" value="2"/>
</dbReference>
<dbReference type="InterPro" id="IPR036736">
    <property type="entry name" value="ACP-like_sf"/>
</dbReference>
<dbReference type="FunFam" id="3.40.50.980:FF:000001">
    <property type="entry name" value="Non-ribosomal peptide synthetase"/>
    <property type="match status" value="2"/>
</dbReference>
<evidence type="ECO:0000256" key="4">
    <source>
        <dbReference type="ARBA" id="ARBA00022553"/>
    </source>
</evidence>
<dbReference type="Pfam" id="PF00668">
    <property type="entry name" value="Condensation"/>
    <property type="match status" value="3"/>
</dbReference>
<dbReference type="SMART" id="SM00823">
    <property type="entry name" value="PKS_PP"/>
    <property type="match status" value="2"/>
</dbReference>
<evidence type="ECO:0000256" key="3">
    <source>
        <dbReference type="ARBA" id="ARBA00022450"/>
    </source>
</evidence>
<protein>
    <submittedName>
        <fullName evidence="6">Amino acid adenylation domain-containing protein</fullName>
    </submittedName>
</protein>
<dbReference type="InterPro" id="IPR025110">
    <property type="entry name" value="AMP-bd_C"/>
</dbReference>
<dbReference type="Gene3D" id="3.30.559.30">
    <property type="entry name" value="Nonribosomal peptide synthetase, condensation domain"/>
    <property type="match status" value="3"/>
</dbReference>
<dbReference type="NCBIfam" id="TIGR01733">
    <property type="entry name" value="AA-adenyl-dom"/>
    <property type="match status" value="2"/>
</dbReference>
<dbReference type="SUPFAM" id="SSF47336">
    <property type="entry name" value="ACP-like"/>
    <property type="match status" value="2"/>
</dbReference>
<dbReference type="PROSITE" id="PS50075">
    <property type="entry name" value="CARRIER"/>
    <property type="match status" value="2"/>
</dbReference>
<dbReference type="InterPro" id="IPR001031">
    <property type="entry name" value="Thioesterase"/>
</dbReference>
<evidence type="ECO:0000256" key="2">
    <source>
        <dbReference type="ARBA" id="ARBA00006432"/>
    </source>
</evidence>
<dbReference type="Pfam" id="PF13193">
    <property type="entry name" value="AMP-binding_C"/>
    <property type="match status" value="2"/>
</dbReference>
<keyword evidence="4" id="KW-0597">Phosphoprotein</keyword>
<dbReference type="SUPFAM" id="SSF53474">
    <property type="entry name" value="alpha/beta-Hydrolases"/>
    <property type="match status" value="1"/>
</dbReference>
<dbReference type="SUPFAM" id="SSF52777">
    <property type="entry name" value="CoA-dependent acyltransferases"/>
    <property type="match status" value="5"/>
</dbReference>
<comment type="caution">
    <text evidence="6">The sequence shown here is derived from an EMBL/GenBank/DDBJ whole genome shotgun (WGS) entry which is preliminary data.</text>
</comment>
<evidence type="ECO:0000259" key="5">
    <source>
        <dbReference type="PROSITE" id="PS50075"/>
    </source>
</evidence>
<dbReference type="CDD" id="cd19534">
    <property type="entry name" value="E_NRPS"/>
    <property type="match status" value="1"/>
</dbReference>
<dbReference type="Gene3D" id="3.40.50.1820">
    <property type="entry name" value="alpha/beta hydrolase"/>
    <property type="match status" value="1"/>
</dbReference>
<dbReference type="InterPro" id="IPR020806">
    <property type="entry name" value="PKS_PP-bd"/>
</dbReference>
<comment type="cofactor">
    <cofactor evidence="1">
        <name>pantetheine 4'-phosphate</name>
        <dbReference type="ChEBI" id="CHEBI:47942"/>
    </cofactor>
</comment>
<dbReference type="SUPFAM" id="SSF56801">
    <property type="entry name" value="Acetyl-CoA synthetase-like"/>
    <property type="match status" value="2"/>
</dbReference>
<dbReference type="GO" id="GO:0003824">
    <property type="term" value="F:catalytic activity"/>
    <property type="evidence" value="ECO:0007669"/>
    <property type="project" value="InterPro"/>
</dbReference>
<proteinExistence type="inferred from homology"/>
<dbReference type="CDD" id="cd05930">
    <property type="entry name" value="A_NRPS"/>
    <property type="match status" value="2"/>
</dbReference>
<dbReference type="PRINTS" id="PR00154">
    <property type="entry name" value="AMPBINDING"/>
</dbReference>
<dbReference type="InterPro" id="IPR000873">
    <property type="entry name" value="AMP-dep_synth/lig_dom"/>
</dbReference>
<dbReference type="FunFam" id="3.40.50.12780:FF:000012">
    <property type="entry name" value="Non-ribosomal peptide synthetase"/>
    <property type="match status" value="2"/>
</dbReference>
<feature type="domain" description="Carrier" evidence="5">
    <location>
        <begin position="719"/>
        <end position="796"/>
    </location>
</feature>
<dbReference type="GO" id="GO:0044550">
    <property type="term" value="P:secondary metabolite biosynthetic process"/>
    <property type="evidence" value="ECO:0007669"/>
    <property type="project" value="UniProtKB-ARBA"/>
</dbReference>
<dbReference type="Pfam" id="PF00975">
    <property type="entry name" value="Thioesterase"/>
    <property type="match status" value="1"/>
</dbReference>
<dbReference type="InterPro" id="IPR020459">
    <property type="entry name" value="AMP-binding"/>
</dbReference>
<evidence type="ECO:0000256" key="1">
    <source>
        <dbReference type="ARBA" id="ARBA00001957"/>
    </source>
</evidence>
<dbReference type="InterPro" id="IPR029058">
    <property type="entry name" value="AB_hydrolase_fold"/>
</dbReference>
<dbReference type="Gene3D" id="3.40.50.980">
    <property type="match status" value="4"/>
</dbReference>
<evidence type="ECO:0000313" key="7">
    <source>
        <dbReference type="Proteomes" id="UP000267524"/>
    </source>
</evidence>
<dbReference type="Pfam" id="PF00501">
    <property type="entry name" value="AMP-binding"/>
    <property type="match status" value="2"/>
</dbReference>
<sequence>QRDIILGTPVANRHHSGLEDLIGFFVNTLVLRAELDFNLDISDYLVHISSLVSSAQIHQDVPFEKLVDELGLDHDASRHPVFQVMFGLESFGSESKTYYGLDSFLLPYEGSLHYDVAKFDLTTMIDDSGDSLLCSFTYSTALFRESTVKEMMSTYVYLLEQLVSFRSSSLSGIKISDLAFVGEASGLSFLKDVNGCYVDYVSDTTLQELFERQVERTPDHIALVYEDVKLTYRELNERSNQLAHYLLENYEIKPDELIPLCLERSEQILIGILGVLKSGGAYVPMDPGYPMDRIEYILGDTNARVVIGEESTKNRLYDYKELIDREESSSLNIISLNALNIVDSLSTCSTDNPLPSVSSSDLAYVIYTSGTTGKPKGVMIEHRSVVNLVESIRGVYDYSERGKFTAYTSYVFDVSVSEIFSALLYGNELHLLSDTIRKDSSSISDYLLAQEITHTYLPPVLLSLLPRNVYPYLQAILYAGEPCDEETGIYWGEHKKLYNLYGPTESTIYATCKEIVEGEVHVIGKPIVNTTTYVLDEYLRHVPLGGVGELYIGGVGVSRGYLNLAELTDERFVVNPFQSEEEKEIGYNSRIYKTGDLVRFLPDGNLQYIGRNDFQVKIRGYRIELGEIENVLLSYAGIRQGVVLAKEQGSGIKYLIGYYVSDAAVNHEDLSMHLSGHLPDYMVPSVYVHLEELPLTLNGKLDRRSLPEPTFTGVTEYIAPRTVLEKQLSELYGEVLGLEPSSISIHDDFFRLGGNSIMAIKLISRIHRDLGFAVTVAMLFTHKNIYSLSHVLESSDNVMSNSMIGAITVSDVEDQKLSFAQERLWFLDQYEGGSSAYNIPMVFGLSGTTDLGILKSSFSHLLSRHDILRTLILKDSEGQGYQYVSDKMLCINETVVSSVSELDLELEKEMGRVFLLSEELPISVRLFSLEDNFYLTVVIHHIAFDGWSIDIFFRELSIIYESLLLGIEPDLRPLSISYKDFALWQRDYLSGSVLSVQLDYWKTHLNGFEPLNLPLDYARPSVVSYVGKSLSCSFSPELSTHLRSLSKDLGISLYSVMLGGYYLLLSSYSGQRDIILGTPVANRHHSGLEDLIGFFVNTLVLRAELDFNLDISDYLVHISSLVSSAQIHQDVPFEKLVDELGLDHDASRHPVFQVMFGLESFGSESKTYYGLDSFLLPYEGSLHYDVAKFDLTTMIDDSGDSLLCSFTYSTALFRESTVKEMMSTYVYLLEQLVSFRSSSLSGIKISDLAFVGEASGLSFLKDVNGCYVDYVSDTTLQELFERQVERTPDDIALVYEDVKLTYRELNDRSNQLAHYLLENFEIKSDELIPLCLERSEQMLIGILGVLKSGGAYVPMDPGYPMDRIEHILKDTNARVVIGEESTKNRLYDYKELIDREESSSLNIISLNALNIVDSLSTCSTDNPLPSVSSSDLAYVIYTSGTTGKPKGVMIEHRSVVNLVESIRGVYDYSERGKFTAYTSYVFDVSVSEIFSALLYGNELHLLSDTIRKDSSSISDYLLAQEITHTYLPPVLLSLLPRNVYPYLQAILYAGEPCDEETGIYWGEHKKLYNLYGPTESTIYATCKEIVEGEVHVIGKPIVNTTTYVLDEYLRHVPLGGVGELYIGGVGVSRGYLNLAELTDERFVVNPFQREDEKEIGYNSRIYKTGDLVRFLPDGNLQYIGRNDFQVKIRGYRIELGEIENVLLSYAGIRQGVVLAKEQGSGIKYLVGYYVSDAAVDHEDLSLHLSGHLPDYMVPSVYVHLEELPLTLNGKLDRRSLPEPTFTGVTEYIAPRTVLEKQLSELYGEVLGLEPSSISIHDDFFRLGGDSIISIQLVSRLRKRLDFYITVKDIFTYRSVEKLSAFIERNLKNKMRVVRSEQGVLQGVVPLLPIQEWFFEQVKDGVFPDFNHWNQSFLINVPELDLEVLKQSLVVLIEKHDVLRMSYPNIDGRYVQHYGGLFVPPISLLDCSGITETKLIDIFTDWQSGFDISEGPLLHIGYITGYEDGRARIFFAFHHLIIDVVSWRIITEDLKTIYQSFEKGLSEELSADSKGSSYRQWSEAISGYKKESPVDRETEIAYWNDVVVESNNSNHFLSGLSVQNSYYGHVVLDVTYTEKLLRECHQVYHTQINDILLSALSLALTDFTGSFSHTILLESHGREDIFDDLDITETVGWFTNMYPFGLHSSSSLLETLMITKQLLRAVPNNGIGYGSLMGYVDQALPHISFNYLGQLDQEDSDREGAWYISSESSGLSFGNDNRSTSIITINGAITEGELHFSILGYLPETQVEYFTELFKNRMIEIVDTLSSMEKNDPNLLDMETKNNEIEFDEGDYKAIVSLNSAKGKPNIFMIHPASAGCEVYQSLSDQLISDYHCYGLDSYNLYNEKKIDNLHQLATYYLNYIEKIQHESQQDEYILLGWSLGGQIALEIASELESRGHIKITVFLLDTIIRATDPELMKLISLPSDEDINEKHHVSINSDHFIEIKKILVSEYAIANQKISTNLKYTKTILLKAMIEEEYKNPLLAGYIHQLQCNNVDTLLEKQNLVTVYPLNVAHHYIMQEEQQIIDIIKRTLG</sequence>
<accession>A0A3M7L8Q1</accession>
<dbReference type="Pfam" id="PF00550">
    <property type="entry name" value="PP-binding"/>
    <property type="match status" value="2"/>
</dbReference>
<dbReference type="CDD" id="cd19531">
    <property type="entry name" value="LCL_NRPS-like"/>
    <property type="match status" value="1"/>
</dbReference>
<dbReference type="Gene3D" id="3.30.300.30">
    <property type="match status" value="2"/>
</dbReference>
<dbReference type="InterPro" id="IPR020845">
    <property type="entry name" value="AMP-binding_CS"/>
</dbReference>
<organism evidence="6 7">
    <name type="scientific">Chryseobacterium nematophagum</name>
    <dbReference type="NCBI Taxonomy" id="2305228"/>
    <lineage>
        <taxon>Bacteria</taxon>
        <taxon>Pseudomonadati</taxon>
        <taxon>Bacteroidota</taxon>
        <taxon>Flavobacteriia</taxon>
        <taxon>Flavobacteriales</taxon>
        <taxon>Weeksellaceae</taxon>
        <taxon>Chryseobacterium group</taxon>
        <taxon>Chryseobacterium</taxon>
    </lineage>
</organism>
<dbReference type="FunFam" id="3.30.300.30:FF:000010">
    <property type="entry name" value="Enterobactin synthetase component F"/>
    <property type="match status" value="2"/>
</dbReference>
<gene>
    <name evidence="6" type="ORF">D1632_05765</name>
</gene>
<feature type="domain" description="Carrier" evidence="5">
    <location>
        <begin position="1789"/>
        <end position="1866"/>
    </location>
</feature>
<dbReference type="EMBL" id="QWIV01000013">
    <property type="protein sequence ID" value="RMZ59161.1"/>
    <property type="molecule type" value="Genomic_DNA"/>
</dbReference>
<dbReference type="PANTHER" id="PTHR45527">
    <property type="entry name" value="NONRIBOSOMAL PEPTIDE SYNTHETASE"/>
    <property type="match status" value="1"/>
</dbReference>